<keyword evidence="3" id="KW-1185">Reference proteome</keyword>
<dbReference type="AlphaFoldDB" id="A0AAV4IJN0"/>
<evidence type="ECO:0000313" key="2">
    <source>
        <dbReference type="EMBL" id="GFS09473.1"/>
    </source>
</evidence>
<dbReference type="Proteomes" id="UP000762676">
    <property type="component" value="Unassembled WGS sequence"/>
</dbReference>
<feature type="region of interest" description="Disordered" evidence="1">
    <location>
        <begin position="89"/>
        <end position="126"/>
    </location>
</feature>
<comment type="caution">
    <text evidence="2">The sequence shown here is derived from an EMBL/GenBank/DDBJ whole genome shotgun (WGS) entry which is preliminary data.</text>
</comment>
<gene>
    <name evidence="2" type="ORF">ElyMa_003038200</name>
</gene>
<organism evidence="2 3">
    <name type="scientific">Elysia marginata</name>
    <dbReference type="NCBI Taxonomy" id="1093978"/>
    <lineage>
        <taxon>Eukaryota</taxon>
        <taxon>Metazoa</taxon>
        <taxon>Spiralia</taxon>
        <taxon>Lophotrochozoa</taxon>
        <taxon>Mollusca</taxon>
        <taxon>Gastropoda</taxon>
        <taxon>Heterobranchia</taxon>
        <taxon>Euthyneura</taxon>
        <taxon>Panpulmonata</taxon>
        <taxon>Sacoglossa</taxon>
        <taxon>Placobranchoidea</taxon>
        <taxon>Plakobranchidae</taxon>
        <taxon>Elysia</taxon>
    </lineage>
</organism>
<proteinExistence type="predicted"/>
<feature type="compositionally biased region" description="Polar residues" evidence="1">
    <location>
        <begin position="92"/>
        <end position="104"/>
    </location>
</feature>
<protein>
    <submittedName>
        <fullName evidence="2">Uncharacterized protein</fullName>
    </submittedName>
</protein>
<evidence type="ECO:0000256" key="1">
    <source>
        <dbReference type="SAM" id="MobiDB-lite"/>
    </source>
</evidence>
<name>A0AAV4IJN0_9GAST</name>
<dbReference type="EMBL" id="BMAT01006281">
    <property type="protein sequence ID" value="GFS09473.1"/>
    <property type="molecule type" value="Genomic_DNA"/>
</dbReference>
<accession>A0AAV4IJN0</accession>
<evidence type="ECO:0000313" key="3">
    <source>
        <dbReference type="Proteomes" id="UP000762676"/>
    </source>
</evidence>
<reference evidence="2 3" key="1">
    <citation type="journal article" date="2021" name="Elife">
        <title>Chloroplast acquisition without the gene transfer in kleptoplastic sea slugs, Plakobranchus ocellatus.</title>
        <authorList>
            <person name="Maeda T."/>
            <person name="Takahashi S."/>
            <person name="Yoshida T."/>
            <person name="Shimamura S."/>
            <person name="Takaki Y."/>
            <person name="Nagai Y."/>
            <person name="Toyoda A."/>
            <person name="Suzuki Y."/>
            <person name="Arimoto A."/>
            <person name="Ishii H."/>
            <person name="Satoh N."/>
            <person name="Nishiyama T."/>
            <person name="Hasebe M."/>
            <person name="Maruyama T."/>
            <person name="Minagawa J."/>
            <person name="Obokata J."/>
            <person name="Shigenobu S."/>
        </authorList>
    </citation>
    <scope>NUCLEOTIDE SEQUENCE [LARGE SCALE GENOMIC DNA]</scope>
</reference>
<sequence length="126" mass="14027">MWAHQRTLLLWASHGLKKVNRRPSASERRNNRWSWAGLLLEPATESSHSGYNRWLRPLRRLLGSRNGNIERAVNGDTAKQSSGDKAVYANAGQRNGNSAGSATVNLGAAQHESPAMATLRGWRRRN</sequence>